<evidence type="ECO:0000256" key="6">
    <source>
        <dbReference type="ARBA" id="ARBA00023242"/>
    </source>
</evidence>
<dbReference type="InterPro" id="IPR047854">
    <property type="entry name" value="RFC_lid"/>
</dbReference>
<feature type="region of interest" description="Disordered" evidence="9">
    <location>
        <begin position="534"/>
        <end position="566"/>
    </location>
</feature>
<feature type="region of interest" description="Disordered" evidence="9">
    <location>
        <begin position="819"/>
        <end position="849"/>
    </location>
</feature>
<keyword evidence="6" id="KW-0539">Nucleus</keyword>
<protein>
    <recommendedName>
        <fullName evidence="10">AAA+ ATPase domain-containing protein</fullName>
    </recommendedName>
</protein>
<dbReference type="InterPro" id="IPR003593">
    <property type="entry name" value="AAA+_ATPase"/>
</dbReference>
<dbReference type="Pfam" id="PF00004">
    <property type="entry name" value="AAA"/>
    <property type="match status" value="1"/>
</dbReference>
<keyword evidence="4" id="KW-0067">ATP-binding</keyword>
<keyword evidence="5" id="KW-0238">DNA-binding</keyword>
<feature type="compositionally biased region" description="Low complexity" evidence="9">
    <location>
        <begin position="21"/>
        <end position="33"/>
    </location>
</feature>
<dbReference type="Gene3D" id="3.40.50.300">
    <property type="entry name" value="P-loop containing nucleotide triphosphate hydrolases"/>
    <property type="match status" value="1"/>
</dbReference>
<dbReference type="Gene3D" id="1.10.8.60">
    <property type="match status" value="1"/>
</dbReference>
<dbReference type="GO" id="GO:0005634">
    <property type="term" value="C:nucleus"/>
    <property type="evidence" value="ECO:0007669"/>
    <property type="project" value="UniProtKB-SubCell"/>
</dbReference>
<dbReference type="GO" id="GO:0003677">
    <property type="term" value="F:DNA binding"/>
    <property type="evidence" value="ECO:0007669"/>
    <property type="project" value="UniProtKB-KW"/>
</dbReference>
<feature type="compositionally biased region" description="Low complexity" evidence="9">
    <location>
        <begin position="354"/>
        <end position="364"/>
    </location>
</feature>
<dbReference type="GO" id="GO:0016887">
    <property type="term" value="F:ATP hydrolysis activity"/>
    <property type="evidence" value="ECO:0007669"/>
    <property type="project" value="InterPro"/>
</dbReference>
<dbReference type="SMART" id="SM00382">
    <property type="entry name" value="AAA"/>
    <property type="match status" value="1"/>
</dbReference>
<feature type="compositionally biased region" description="Polar residues" evidence="9">
    <location>
        <begin position="824"/>
        <end position="835"/>
    </location>
</feature>
<reference evidence="11 12" key="1">
    <citation type="submission" date="2023-11" db="EMBL/GenBank/DDBJ databases">
        <title>Dfirmibasis_genome.</title>
        <authorList>
            <person name="Edelbroek B."/>
            <person name="Kjellin J."/>
            <person name="Jerlstrom-Hultqvist J."/>
            <person name="Soderbom F."/>
        </authorList>
    </citation>
    <scope>NUCLEOTIDE SEQUENCE [LARGE SCALE GENOMIC DNA]</scope>
    <source>
        <strain evidence="11 12">TNS-C-14</strain>
    </source>
</reference>
<evidence type="ECO:0000256" key="5">
    <source>
        <dbReference type="ARBA" id="ARBA00023125"/>
    </source>
</evidence>
<dbReference type="PANTHER" id="PTHR46765">
    <property type="entry name" value="P-LOOP CONTAINING NUCLEOSIDE TRIPHOSPHATE HYDROLASES SUPERFAMILY PROTEIN"/>
    <property type="match status" value="1"/>
</dbReference>
<feature type="compositionally biased region" description="Acidic residues" evidence="9">
    <location>
        <begin position="373"/>
        <end position="390"/>
    </location>
</feature>
<dbReference type="CDD" id="cd18140">
    <property type="entry name" value="HLD_clamp_RFC"/>
    <property type="match status" value="1"/>
</dbReference>
<gene>
    <name evidence="11" type="ORF">RB653_010310</name>
</gene>
<keyword evidence="7" id="KW-0131">Cell cycle</keyword>
<dbReference type="GO" id="GO:0005524">
    <property type="term" value="F:ATP binding"/>
    <property type="evidence" value="ECO:0007669"/>
    <property type="project" value="UniProtKB-KW"/>
</dbReference>
<keyword evidence="12" id="KW-1185">Reference proteome</keyword>
<evidence type="ECO:0000313" key="11">
    <source>
        <dbReference type="EMBL" id="KAK5575055.1"/>
    </source>
</evidence>
<comment type="caution">
    <text evidence="11">The sequence shown here is derived from an EMBL/GenBank/DDBJ whole genome shotgun (WGS) entry which is preliminary data.</text>
</comment>
<proteinExistence type="inferred from homology"/>
<dbReference type="Pfam" id="PF25361">
    <property type="entry name" value="AAA_lid_RFC1"/>
    <property type="match status" value="1"/>
</dbReference>
<keyword evidence="3" id="KW-0547">Nucleotide-binding</keyword>
<feature type="region of interest" description="Disordered" evidence="9">
    <location>
        <begin position="354"/>
        <end position="406"/>
    </location>
</feature>
<feature type="compositionally biased region" description="Low complexity" evidence="9">
    <location>
        <begin position="534"/>
        <end position="551"/>
    </location>
</feature>
<feature type="region of interest" description="Disordered" evidence="9">
    <location>
        <begin position="1"/>
        <end position="37"/>
    </location>
</feature>
<evidence type="ECO:0000256" key="7">
    <source>
        <dbReference type="ARBA" id="ARBA00023306"/>
    </source>
</evidence>
<evidence type="ECO:0000256" key="2">
    <source>
        <dbReference type="ARBA" id="ARBA00022705"/>
    </source>
</evidence>
<evidence type="ECO:0000256" key="8">
    <source>
        <dbReference type="ARBA" id="ARBA00043975"/>
    </source>
</evidence>
<evidence type="ECO:0000259" key="10">
    <source>
        <dbReference type="SMART" id="SM00382"/>
    </source>
</evidence>
<comment type="subcellular location">
    <subcellularLocation>
        <location evidence="1">Nucleus</location>
    </subcellularLocation>
</comment>
<dbReference type="Proteomes" id="UP001344447">
    <property type="component" value="Unassembled WGS sequence"/>
</dbReference>
<evidence type="ECO:0000313" key="12">
    <source>
        <dbReference type="Proteomes" id="UP001344447"/>
    </source>
</evidence>
<dbReference type="SUPFAM" id="SSF52540">
    <property type="entry name" value="P-loop containing nucleoside triphosphate hydrolases"/>
    <property type="match status" value="1"/>
</dbReference>
<dbReference type="GO" id="GO:0006260">
    <property type="term" value="P:DNA replication"/>
    <property type="evidence" value="ECO:0007669"/>
    <property type="project" value="UniProtKB-KW"/>
</dbReference>
<evidence type="ECO:0000256" key="9">
    <source>
        <dbReference type="SAM" id="MobiDB-lite"/>
    </source>
</evidence>
<comment type="similarity">
    <text evidence="8">Belongs to the activator 1 small subunits family. CTF18 subfamily.</text>
</comment>
<feature type="compositionally biased region" description="Basic and acidic residues" evidence="9">
    <location>
        <begin position="836"/>
        <end position="845"/>
    </location>
</feature>
<evidence type="ECO:0000256" key="3">
    <source>
        <dbReference type="ARBA" id="ARBA00022741"/>
    </source>
</evidence>
<feature type="compositionally biased region" description="Basic and acidic residues" evidence="9">
    <location>
        <begin position="7"/>
        <end position="17"/>
    </location>
</feature>
<organism evidence="11 12">
    <name type="scientific">Dictyostelium firmibasis</name>
    <dbReference type="NCBI Taxonomy" id="79012"/>
    <lineage>
        <taxon>Eukaryota</taxon>
        <taxon>Amoebozoa</taxon>
        <taxon>Evosea</taxon>
        <taxon>Eumycetozoa</taxon>
        <taxon>Dictyostelia</taxon>
        <taxon>Dictyosteliales</taxon>
        <taxon>Dictyosteliaceae</taxon>
        <taxon>Dictyostelium</taxon>
    </lineage>
</organism>
<evidence type="ECO:0000256" key="4">
    <source>
        <dbReference type="ARBA" id="ARBA00022840"/>
    </source>
</evidence>
<evidence type="ECO:0000256" key="1">
    <source>
        <dbReference type="ARBA" id="ARBA00004123"/>
    </source>
</evidence>
<sequence length="914" mass="103123">MLGTKRNLNETDDRFNDENVDSNNNNNNNNNSNGSKRFKTNLISFEKKSNTATTSITSTTSTPVIPLGSQKRINITSFSGHRITRVIKSQNTENISTSLSKSNILFNDLLKKPINEILEEIENTESLKLKSELIKNSNSLTPTKSKGVEELAKNKDNRLWVDKYAPSSFHDLLSDTTMNLEVLNWLELWDHIVFGKPLPKNLVMPSTFGNNGNNNNNSGTGGYINRFNSKFTTSSNSNQQHQNQGQYLLQEDGTPIAKIILLTGGPGLGKTTLAHVLAKQANYTPVEINASEDRSGEAFESKLLSAIEMKSLFNDKKPNCLIIDEIDGISGRDNGPIELLIKLIDNSLKIGNTKKSTGGSTGAKKSGGKDGESSDNEEEDDEYDEEEEQSENGSSTTKTTKGKKGKKKGFTTRLLRPIICICNDQYVPSLRKLRQKAMVFDFQAPKKHELLSRLKVICSNEGLTASDATLNSLIDMTGSDIRACINSLQFIKSKTSVLNSDILKNKSNIVIGQKDMEKGLVEIWNNIFKTSTVNNKNNNNSNSNNNNNNSSVLSKIPSKKSNESSGGNEYLNQLDFQIGACNQVDKLLDGVYENFLTNMSSDYTMEKTMDCLDWMVFGDQMLNIHADEKYRSLVPLAVHQRCTTYSPKIQLPHSDYDNFIKKKSNTNIKDSFYSDLPATIYSYLTKKCFVIDFIYPFIDILSLPVRVTNVQLYSQTEKFNLNRLIEIMKFYRLSYKLEKVNNFNKQLPQKKLIDVLDGDDEESRHKKLNQQTQDVAMQYKLEPPIDSLLYFQNQDPKTMVKHIRLSHSQKQIISIAVQQYKPPQKSTQPTVTNTDENQKQKEQSKKPTIITSKEEFKKPLVPTVLKDFFGRVIQTSPETKKKTMGPTPGPNIKYRFQEGFTNAVKKTVYVKDFL</sequence>
<dbReference type="InterPro" id="IPR003959">
    <property type="entry name" value="ATPase_AAA_core"/>
</dbReference>
<name>A0AAN7TZ42_9MYCE</name>
<dbReference type="EMBL" id="JAVFKY010000006">
    <property type="protein sequence ID" value="KAK5575055.1"/>
    <property type="molecule type" value="Genomic_DNA"/>
</dbReference>
<accession>A0AAN7TZ42</accession>
<dbReference type="PANTHER" id="PTHR46765:SF1">
    <property type="entry name" value="P-LOOP CONTAINING NUCLEOSIDE TRIPHOSPHATE HYDROLASES SUPERFAMILY PROTEIN"/>
    <property type="match status" value="1"/>
</dbReference>
<dbReference type="CDD" id="cd00009">
    <property type="entry name" value="AAA"/>
    <property type="match status" value="1"/>
</dbReference>
<dbReference type="InterPro" id="IPR053016">
    <property type="entry name" value="CTF18-RFC_complex"/>
</dbReference>
<feature type="domain" description="AAA+ ATPase" evidence="10">
    <location>
        <begin position="256"/>
        <end position="450"/>
    </location>
</feature>
<keyword evidence="2" id="KW-0235">DNA replication</keyword>
<dbReference type="InterPro" id="IPR027417">
    <property type="entry name" value="P-loop_NTPase"/>
</dbReference>
<dbReference type="AlphaFoldDB" id="A0AAN7TZ42"/>